<dbReference type="EMBL" id="JANPWB010000013">
    <property type="protein sequence ID" value="KAJ1105908.1"/>
    <property type="molecule type" value="Genomic_DNA"/>
</dbReference>
<dbReference type="AlphaFoldDB" id="A0AAV7MQD9"/>
<feature type="region of interest" description="Disordered" evidence="1">
    <location>
        <begin position="221"/>
        <end position="242"/>
    </location>
</feature>
<reference evidence="2" key="1">
    <citation type="journal article" date="2022" name="bioRxiv">
        <title>Sequencing and chromosome-scale assembly of the giantPleurodeles waltlgenome.</title>
        <authorList>
            <person name="Brown T."/>
            <person name="Elewa A."/>
            <person name="Iarovenko S."/>
            <person name="Subramanian E."/>
            <person name="Araus A.J."/>
            <person name="Petzold A."/>
            <person name="Susuki M."/>
            <person name="Suzuki K.-i.T."/>
            <person name="Hayashi T."/>
            <person name="Toyoda A."/>
            <person name="Oliveira C."/>
            <person name="Osipova E."/>
            <person name="Leigh N.D."/>
            <person name="Simon A."/>
            <person name="Yun M.H."/>
        </authorList>
    </citation>
    <scope>NUCLEOTIDE SEQUENCE</scope>
    <source>
        <strain evidence="2">20211129_DDA</strain>
        <tissue evidence="2">Liver</tissue>
    </source>
</reference>
<dbReference type="Proteomes" id="UP001066276">
    <property type="component" value="Chromosome 9"/>
</dbReference>
<dbReference type="InterPro" id="IPR039646">
    <property type="entry name" value="ZNHIT2"/>
</dbReference>
<sequence length="604" mass="67368">MPYCSLSCYRGGRHRSCSEAFYRDEVLRGLQEAASSEGRRGDIEGILKRMREAQLRTEEEDELGQDALDTEEEESAREEGNVEDASPPGEDDADTQALWKKLTPAEQKDFQKLLESGGLGALVSPWQPWWESHIMVQEVEVRSEKQKTNNTPHLHRYTKESQSNVTLINNIPSSDHTTSAEKKELEIVETTSSQDRITSFTRQRDGHDTVAKQWTEVTSNVEKTRSYQKKTRAGDTGNMRYNPLHKDMPLEKCNGNAILLADPSKSATPSKQRLINSIEGQENSEKALSFIKTQTSYKQTMGDTILGGQQTDPIPFSKYQETDGMEGLEGHFNERISDSPKEENIKLVEAQKEKLSTILKQSRTPGLLGDETADFQSRVNGNNLPCVTPNRTPIPPVPKAIPPLKSLTHSYSPLVQFSLVNTLYAYAFSLKLYNGDLHEDFILQEFCDVVLVISSSLSSTTVFSSTAEALQAGIQAVLARGSHGDPQGGALAVAHILMGGSSSERENYSLAALSHLAGLLAKARKLAPKDKKPILFNAKKKCQFLLSWASENKDALTLLSLEVQSEYKKYIDNLKEVELLTHELKKSWRDSKPPEQKALIQELD</sequence>
<gene>
    <name evidence="2" type="ORF">NDU88_003311</name>
</gene>
<dbReference type="PANTHER" id="PTHR15555">
    <property type="entry name" value="ZINC FINGER HIT DOMAIN CONTAINING PROTEIN 2 PROTEIN FON -RELATED"/>
    <property type="match status" value="1"/>
</dbReference>
<evidence type="ECO:0000256" key="1">
    <source>
        <dbReference type="SAM" id="MobiDB-lite"/>
    </source>
</evidence>
<keyword evidence="3" id="KW-1185">Reference proteome</keyword>
<organism evidence="2 3">
    <name type="scientific">Pleurodeles waltl</name>
    <name type="common">Iberian ribbed newt</name>
    <dbReference type="NCBI Taxonomy" id="8319"/>
    <lineage>
        <taxon>Eukaryota</taxon>
        <taxon>Metazoa</taxon>
        <taxon>Chordata</taxon>
        <taxon>Craniata</taxon>
        <taxon>Vertebrata</taxon>
        <taxon>Euteleostomi</taxon>
        <taxon>Amphibia</taxon>
        <taxon>Batrachia</taxon>
        <taxon>Caudata</taxon>
        <taxon>Salamandroidea</taxon>
        <taxon>Salamandridae</taxon>
        <taxon>Pleurodelinae</taxon>
        <taxon>Pleurodeles</taxon>
    </lineage>
</organism>
<feature type="region of interest" description="Disordered" evidence="1">
    <location>
        <begin position="52"/>
        <end position="94"/>
    </location>
</feature>
<proteinExistence type="predicted"/>
<evidence type="ECO:0000313" key="2">
    <source>
        <dbReference type="EMBL" id="KAJ1105908.1"/>
    </source>
</evidence>
<dbReference type="Gene3D" id="3.30.60.190">
    <property type="match status" value="1"/>
</dbReference>
<evidence type="ECO:0008006" key="4">
    <source>
        <dbReference type="Google" id="ProtNLM"/>
    </source>
</evidence>
<dbReference type="PANTHER" id="PTHR15555:SF0">
    <property type="entry name" value="ZINC FINGER HIT DOMAIN-CONTAINING PROTEIN 2"/>
    <property type="match status" value="1"/>
</dbReference>
<feature type="compositionally biased region" description="Acidic residues" evidence="1">
    <location>
        <begin position="58"/>
        <end position="76"/>
    </location>
</feature>
<comment type="caution">
    <text evidence="2">The sequence shown here is derived from an EMBL/GenBank/DDBJ whole genome shotgun (WGS) entry which is preliminary data.</text>
</comment>
<evidence type="ECO:0000313" key="3">
    <source>
        <dbReference type="Proteomes" id="UP001066276"/>
    </source>
</evidence>
<name>A0AAV7MQD9_PLEWA</name>
<accession>A0AAV7MQD9</accession>
<protein>
    <recommendedName>
        <fullName evidence="4">Zinc finger HIT domain-containing protein 2</fullName>
    </recommendedName>
</protein>